<accession>A0ABS8VYA1</accession>
<dbReference type="Proteomes" id="UP000823775">
    <property type="component" value="Unassembled WGS sequence"/>
</dbReference>
<keyword evidence="2" id="KW-1185">Reference proteome</keyword>
<gene>
    <name evidence="1" type="ORF">HAX54_042008</name>
</gene>
<name>A0ABS8VYA1_DATST</name>
<organism evidence="1 2">
    <name type="scientific">Datura stramonium</name>
    <name type="common">Jimsonweed</name>
    <name type="synonym">Common thornapple</name>
    <dbReference type="NCBI Taxonomy" id="4076"/>
    <lineage>
        <taxon>Eukaryota</taxon>
        <taxon>Viridiplantae</taxon>
        <taxon>Streptophyta</taxon>
        <taxon>Embryophyta</taxon>
        <taxon>Tracheophyta</taxon>
        <taxon>Spermatophyta</taxon>
        <taxon>Magnoliopsida</taxon>
        <taxon>eudicotyledons</taxon>
        <taxon>Gunneridae</taxon>
        <taxon>Pentapetalae</taxon>
        <taxon>asterids</taxon>
        <taxon>lamiids</taxon>
        <taxon>Solanales</taxon>
        <taxon>Solanaceae</taxon>
        <taxon>Solanoideae</taxon>
        <taxon>Datureae</taxon>
        <taxon>Datura</taxon>
    </lineage>
</organism>
<proteinExistence type="predicted"/>
<protein>
    <submittedName>
        <fullName evidence="1">Uncharacterized protein</fullName>
    </submittedName>
</protein>
<feature type="non-terminal residue" evidence="1">
    <location>
        <position position="94"/>
    </location>
</feature>
<sequence length="94" mass="10747">MTRREEQRVITHTHRKEQEIFPVMVTNGSNDSWVGSTSHFVTRAKLQKLSDEAATTTKGTHKSWYQGMTLHMSYGFSSEQFLCEFSMGISVMPS</sequence>
<evidence type="ECO:0000313" key="2">
    <source>
        <dbReference type="Proteomes" id="UP000823775"/>
    </source>
</evidence>
<evidence type="ECO:0000313" key="1">
    <source>
        <dbReference type="EMBL" id="MCE2055117.1"/>
    </source>
</evidence>
<dbReference type="EMBL" id="JACEIK010006124">
    <property type="protein sequence ID" value="MCE2055117.1"/>
    <property type="molecule type" value="Genomic_DNA"/>
</dbReference>
<comment type="caution">
    <text evidence="1">The sequence shown here is derived from an EMBL/GenBank/DDBJ whole genome shotgun (WGS) entry which is preliminary data.</text>
</comment>
<reference evidence="1 2" key="1">
    <citation type="journal article" date="2021" name="BMC Genomics">
        <title>Datura genome reveals duplications of psychoactive alkaloid biosynthetic genes and high mutation rate following tissue culture.</title>
        <authorList>
            <person name="Rajewski A."/>
            <person name="Carter-House D."/>
            <person name="Stajich J."/>
            <person name="Litt A."/>
        </authorList>
    </citation>
    <scope>NUCLEOTIDE SEQUENCE [LARGE SCALE GENOMIC DNA]</scope>
    <source>
        <strain evidence="1">AR-01</strain>
    </source>
</reference>